<accession>A0A7Y2E7I1</accession>
<name>A0A7Y2E7I1_UNCEI</name>
<evidence type="ECO:0000313" key="3">
    <source>
        <dbReference type="Proteomes" id="UP000547674"/>
    </source>
</evidence>
<dbReference type="AlphaFoldDB" id="A0A7Y2E7I1"/>
<reference evidence="2 3" key="1">
    <citation type="submission" date="2020-03" db="EMBL/GenBank/DDBJ databases">
        <title>Metabolic flexibility allows generalist bacteria to become dominant in a frequently disturbed ecosystem.</title>
        <authorList>
            <person name="Chen Y.-J."/>
            <person name="Leung P.M."/>
            <person name="Bay S.K."/>
            <person name="Hugenholtz P."/>
            <person name="Kessler A.J."/>
            <person name="Shelley G."/>
            <person name="Waite D.W."/>
            <person name="Cook P.L."/>
            <person name="Greening C."/>
        </authorList>
    </citation>
    <scope>NUCLEOTIDE SEQUENCE [LARGE SCALE GENOMIC DNA]</scope>
    <source>
        <strain evidence="2">SS_bin_28</strain>
    </source>
</reference>
<dbReference type="EMBL" id="JABDJR010000187">
    <property type="protein sequence ID" value="NNF06100.1"/>
    <property type="molecule type" value="Genomic_DNA"/>
</dbReference>
<dbReference type="Proteomes" id="UP000547674">
    <property type="component" value="Unassembled WGS sequence"/>
</dbReference>
<feature type="signal peptide" evidence="1">
    <location>
        <begin position="1"/>
        <end position="24"/>
    </location>
</feature>
<protein>
    <submittedName>
        <fullName evidence="2">Uncharacterized protein</fullName>
    </submittedName>
</protein>
<organism evidence="2 3">
    <name type="scientific">Eiseniibacteriota bacterium</name>
    <dbReference type="NCBI Taxonomy" id="2212470"/>
    <lineage>
        <taxon>Bacteria</taxon>
        <taxon>Candidatus Eiseniibacteriota</taxon>
    </lineage>
</organism>
<evidence type="ECO:0000256" key="1">
    <source>
        <dbReference type="SAM" id="SignalP"/>
    </source>
</evidence>
<comment type="caution">
    <text evidence="2">The sequence shown here is derived from an EMBL/GenBank/DDBJ whole genome shotgun (WGS) entry which is preliminary data.</text>
</comment>
<keyword evidence="1" id="KW-0732">Signal</keyword>
<proteinExistence type="predicted"/>
<evidence type="ECO:0000313" key="2">
    <source>
        <dbReference type="EMBL" id="NNF06100.1"/>
    </source>
</evidence>
<gene>
    <name evidence="2" type="ORF">HKN21_05015</name>
</gene>
<sequence length="235" mass="25034">MRITTILSCILLLLAVSTPSALQAIENPVVDLGTGYAMEGSRVVDVHTSNSGDVLTIVGKVVGFKDPFSDLDPMDPTKEYTYVYSGLVSSGTAVSGSGSFIFYTTPYAGGELKIYCDTAQNADFANQSTFSDGDMILSADLSNTILETKSFNCAGNHNSDFVFTGGSLFNRVSDNGNGFTGIVTGLFSVCASAVEPDRQAEGYFGRSDTKMDVDPPVAVNPLRWGEIKKELRPGR</sequence>
<feature type="chain" id="PRO_5030962121" evidence="1">
    <location>
        <begin position="25"/>
        <end position="235"/>
    </location>
</feature>